<dbReference type="RefSeq" id="WP_094765736.1">
    <property type="nucleotide sequence ID" value="NZ_FUKQ01000049.1"/>
</dbReference>
<dbReference type="EMBL" id="FUKQ01000049">
    <property type="protein sequence ID" value="SJN42960.1"/>
    <property type="molecule type" value="Genomic_DNA"/>
</dbReference>
<protein>
    <submittedName>
        <fullName evidence="1">Putative integral membrane protein</fullName>
    </submittedName>
</protein>
<sequence>MEGVLDGRDRWLVPLSLWGSFLANDGEELLTMAPTTGLSQTHVRVGVATMDALLTAGTVDGIRTRGRGWLYQDIQLVFGAHGFGHLAGSALMRRYTTGVATSPTVVLPQWWWATRRLRAAGVPRTTRPVRAVAIVGGWLLVSHALGSRASAQATRNAGPSGPAF</sequence>
<dbReference type="AlphaFoldDB" id="A0A1R4KF67"/>
<evidence type="ECO:0000313" key="2">
    <source>
        <dbReference type="Proteomes" id="UP000188342"/>
    </source>
</evidence>
<gene>
    <name evidence="1" type="ORF">FM114_13925</name>
</gene>
<proteinExistence type="predicted"/>
<evidence type="ECO:0000313" key="1">
    <source>
        <dbReference type="EMBL" id="SJN42960.1"/>
    </source>
</evidence>
<dbReference type="InterPro" id="IPR025671">
    <property type="entry name" value="HXXEE"/>
</dbReference>
<name>A0A1R4KF67_9ACTN</name>
<dbReference type="OrthoDB" id="4808449at2"/>
<reference evidence="1 2" key="1">
    <citation type="submission" date="2017-02" db="EMBL/GenBank/DDBJ databases">
        <authorList>
            <person name="Peterson S.W."/>
        </authorList>
    </citation>
    <scope>NUCLEOTIDE SEQUENCE [LARGE SCALE GENOMIC DNA]</scope>
    <source>
        <strain evidence="1 2">LSP_Lj1</strain>
    </source>
</reference>
<organism evidence="1 2">
    <name type="scientific">Luteococcus japonicus LSP_Lj1</name>
    <dbReference type="NCBI Taxonomy" id="1255658"/>
    <lineage>
        <taxon>Bacteria</taxon>
        <taxon>Bacillati</taxon>
        <taxon>Actinomycetota</taxon>
        <taxon>Actinomycetes</taxon>
        <taxon>Propionibacteriales</taxon>
        <taxon>Propionibacteriaceae</taxon>
        <taxon>Luteococcus</taxon>
    </lineage>
</organism>
<dbReference type="STRING" id="1255658.FM114_13925"/>
<accession>A0A1R4KF67</accession>
<dbReference type="Pfam" id="PF13787">
    <property type="entry name" value="HXXEE"/>
    <property type="match status" value="1"/>
</dbReference>
<keyword evidence="2" id="KW-1185">Reference proteome</keyword>
<dbReference type="Proteomes" id="UP000188342">
    <property type="component" value="Unassembled WGS sequence"/>
</dbReference>